<organism evidence="1 2">
    <name type="scientific">Paramecium tetraurelia</name>
    <dbReference type="NCBI Taxonomy" id="5888"/>
    <lineage>
        <taxon>Eukaryota</taxon>
        <taxon>Sar</taxon>
        <taxon>Alveolata</taxon>
        <taxon>Ciliophora</taxon>
        <taxon>Intramacronucleata</taxon>
        <taxon>Oligohymenophorea</taxon>
        <taxon>Peniculida</taxon>
        <taxon>Parameciidae</taxon>
        <taxon>Paramecium</taxon>
    </lineage>
</organism>
<dbReference type="HOGENOM" id="CLU_1443595_0_0_1"/>
<dbReference type="Proteomes" id="UP000000600">
    <property type="component" value="Unassembled WGS sequence"/>
</dbReference>
<dbReference type="EMBL" id="CT868263">
    <property type="protein sequence ID" value="CAK77329.1"/>
    <property type="molecule type" value="Genomic_DNA"/>
</dbReference>
<dbReference type="GeneID" id="5030510"/>
<evidence type="ECO:0000313" key="2">
    <source>
        <dbReference type="Proteomes" id="UP000000600"/>
    </source>
</evidence>
<proteinExistence type="predicted"/>
<evidence type="ECO:0008006" key="3">
    <source>
        <dbReference type="Google" id="ProtNLM"/>
    </source>
</evidence>
<dbReference type="InParanoid" id="A0D2R2"/>
<dbReference type="AlphaFoldDB" id="A0D2R2"/>
<reference evidence="1 2" key="1">
    <citation type="journal article" date="2006" name="Nature">
        <title>Global trends of whole-genome duplications revealed by the ciliate Paramecium tetraurelia.</title>
        <authorList>
            <consortium name="Genoscope"/>
            <person name="Aury J.-M."/>
            <person name="Jaillon O."/>
            <person name="Duret L."/>
            <person name="Noel B."/>
            <person name="Jubin C."/>
            <person name="Porcel B.M."/>
            <person name="Segurens B."/>
            <person name="Daubin V."/>
            <person name="Anthouard V."/>
            <person name="Aiach N."/>
            <person name="Arnaiz O."/>
            <person name="Billaut A."/>
            <person name="Beisson J."/>
            <person name="Blanc I."/>
            <person name="Bouhouche K."/>
            <person name="Camara F."/>
            <person name="Duharcourt S."/>
            <person name="Guigo R."/>
            <person name="Gogendeau D."/>
            <person name="Katinka M."/>
            <person name="Keller A.-M."/>
            <person name="Kissmehl R."/>
            <person name="Klotz C."/>
            <person name="Koll F."/>
            <person name="Le Moue A."/>
            <person name="Lepere C."/>
            <person name="Malinsky S."/>
            <person name="Nowacki M."/>
            <person name="Nowak J.K."/>
            <person name="Plattner H."/>
            <person name="Poulain J."/>
            <person name="Ruiz F."/>
            <person name="Serrano V."/>
            <person name="Zagulski M."/>
            <person name="Dessen P."/>
            <person name="Betermier M."/>
            <person name="Weissenbach J."/>
            <person name="Scarpelli C."/>
            <person name="Schachter V."/>
            <person name="Sperling L."/>
            <person name="Meyer E."/>
            <person name="Cohen J."/>
            <person name="Wincker P."/>
        </authorList>
    </citation>
    <scope>NUCLEOTIDE SEQUENCE [LARGE SCALE GENOMIC DNA]</scope>
    <source>
        <strain evidence="1 2">Stock d4-2</strain>
    </source>
</reference>
<dbReference type="OMA" id="HENYEQF"/>
<keyword evidence="2" id="KW-1185">Reference proteome</keyword>
<dbReference type="RefSeq" id="XP_001444726.1">
    <property type="nucleotide sequence ID" value="XM_001444689.1"/>
</dbReference>
<dbReference type="OrthoDB" id="297948at2759"/>
<name>A0D2R2_PARTE</name>
<dbReference type="KEGG" id="ptm:GSPATT00012837001"/>
<protein>
    <recommendedName>
        <fullName evidence="3">Mediator of RNA polymerase II transcription subunit 7</fullName>
    </recommendedName>
</protein>
<accession>A0D2R2</accession>
<gene>
    <name evidence="1" type="ORF">GSPATT00012837001</name>
</gene>
<sequence length="188" mass="22788">MQYVTNQKYNHLQNKKLFIKIRHQMFIPPPYYYKQFTSSKSFPVPDLDKVRQHTDDYYSFGEFHQFKDFEVDQLQVLKEKLAEKNIHGNLKLKLKELSTVIFDICLKIQDSIANVDNQHIELRQQLHENYEQFNLICQFINIKQKYTDLEEIFKIELIKLNQINKEMAVKIQEFQKQVDELNSDFITY</sequence>
<evidence type="ECO:0000313" key="1">
    <source>
        <dbReference type="EMBL" id="CAK77329.1"/>
    </source>
</evidence>